<evidence type="ECO:0000256" key="1">
    <source>
        <dbReference type="ARBA" id="ARBA00023002"/>
    </source>
</evidence>
<proteinExistence type="predicted"/>
<evidence type="ECO:0000259" key="3">
    <source>
        <dbReference type="Pfam" id="PF02826"/>
    </source>
</evidence>
<keyword evidence="5" id="KW-1185">Reference proteome</keyword>
<protein>
    <submittedName>
        <fullName evidence="4">Glyoxylate/hydroxypyruvate reductase A</fullName>
    </submittedName>
</protein>
<keyword evidence="4" id="KW-0670">Pyruvate</keyword>
<dbReference type="AlphaFoldDB" id="A0A5C6UCS7"/>
<gene>
    <name evidence="4" type="ORF">FSB78_04000</name>
</gene>
<dbReference type="EMBL" id="VOQR01000001">
    <property type="protein sequence ID" value="TXC70200.1"/>
    <property type="molecule type" value="Genomic_DNA"/>
</dbReference>
<dbReference type="SUPFAM" id="SSF51735">
    <property type="entry name" value="NAD(P)-binding Rossmann-fold domains"/>
    <property type="match status" value="1"/>
</dbReference>
<dbReference type="Proteomes" id="UP000321250">
    <property type="component" value="Unassembled WGS sequence"/>
</dbReference>
<accession>A0A5C6UCS7</accession>
<dbReference type="PANTHER" id="PTHR43333:SF1">
    <property type="entry name" value="D-ISOMER SPECIFIC 2-HYDROXYACID DEHYDROGENASE NAD-BINDING DOMAIN-CONTAINING PROTEIN"/>
    <property type="match status" value="1"/>
</dbReference>
<organism evidence="4 5">
    <name type="scientific">Sphingomonas ginsenosidivorax</name>
    <dbReference type="NCBI Taxonomy" id="862135"/>
    <lineage>
        <taxon>Bacteria</taxon>
        <taxon>Pseudomonadati</taxon>
        <taxon>Pseudomonadota</taxon>
        <taxon>Alphaproteobacteria</taxon>
        <taxon>Sphingomonadales</taxon>
        <taxon>Sphingomonadaceae</taxon>
        <taxon>Sphingomonas</taxon>
    </lineage>
</organism>
<evidence type="ECO:0000256" key="2">
    <source>
        <dbReference type="ARBA" id="ARBA00023027"/>
    </source>
</evidence>
<feature type="domain" description="D-isomer specific 2-hydroxyacid dehydrogenase NAD-binding" evidence="3">
    <location>
        <begin position="107"/>
        <end position="279"/>
    </location>
</feature>
<dbReference type="GO" id="GO:0051287">
    <property type="term" value="F:NAD binding"/>
    <property type="evidence" value="ECO:0007669"/>
    <property type="project" value="InterPro"/>
</dbReference>
<dbReference type="InterPro" id="IPR036291">
    <property type="entry name" value="NAD(P)-bd_dom_sf"/>
</dbReference>
<dbReference type="InterPro" id="IPR006140">
    <property type="entry name" value="D-isomer_DH_NAD-bd"/>
</dbReference>
<comment type="caution">
    <text evidence="4">The sequence shown here is derived from an EMBL/GenBank/DDBJ whole genome shotgun (WGS) entry which is preliminary data.</text>
</comment>
<name>A0A5C6UCS7_9SPHN</name>
<keyword evidence="1" id="KW-0560">Oxidoreductase</keyword>
<dbReference type="Gene3D" id="3.40.50.720">
    <property type="entry name" value="NAD(P)-binding Rossmann-like Domain"/>
    <property type="match status" value="2"/>
</dbReference>
<dbReference type="GO" id="GO:0016491">
    <property type="term" value="F:oxidoreductase activity"/>
    <property type="evidence" value="ECO:0007669"/>
    <property type="project" value="UniProtKB-KW"/>
</dbReference>
<sequence length="314" mass="33242">MTRDSTMKTMLVAARANADAFADRFREELPDHRIVTEIPEDGSSIAYAVVGRLLPGLLASLPGLELVLSLNAGVEHLIASGEVPAGVPIVRMVDPGLVDGMVEWVAAQVLAWHRNLFTYREKQQRTAWEPAGEKLAHERTVTVLGAGALGGPVATMLATLGFNVRGWSRTPRDLPGIATFAGTNALVKAVTGADVLVSLLPATAGTTDLIDRALLDRLARGAFVVNGGRGAAIVDADLIAALDDGQLSGAALDVFRTEPLPADDPYWQRDDVLVSPHVAAPTHVATAVSVMADSVRAWERGETPAHVVDLDRGY</sequence>
<reference evidence="4 5" key="1">
    <citation type="journal article" date="2013" name="Antonie Van Leeuwenhoek">
        <title>Sphingomonas ginsenosidivorax sp. nov., with the ability to transform ginsenosides.</title>
        <authorList>
            <person name="Jin X.F."/>
            <person name="Kim J.K."/>
            <person name="Liu Q.M."/>
            <person name="Kang M.S."/>
            <person name="He D."/>
            <person name="Jin F.X."/>
            <person name="Kim S.C."/>
            <person name="Im W.T."/>
        </authorList>
    </citation>
    <scope>NUCLEOTIDE SEQUENCE [LARGE SCALE GENOMIC DNA]</scope>
    <source>
        <strain evidence="4 5">KHI67</strain>
    </source>
</reference>
<dbReference type="PANTHER" id="PTHR43333">
    <property type="entry name" value="2-HACID_DH_C DOMAIN-CONTAINING PROTEIN"/>
    <property type="match status" value="1"/>
</dbReference>
<evidence type="ECO:0000313" key="5">
    <source>
        <dbReference type="Proteomes" id="UP000321250"/>
    </source>
</evidence>
<evidence type="ECO:0000313" key="4">
    <source>
        <dbReference type="EMBL" id="TXC70200.1"/>
    </source>
</evidence>
<dbReference type="CDD" id="cd12164">
    <property type="entry name" value="GDH_like_2"/>
    <property type="match status" value="1"/>
</dbReference>
<keyword evidence="2" id="KW-0520">NAD</keyword>
<dbReference type="Pfam" id="PF02826">
    <property type="entry name" value="2-Hacid_dh_C"/>
    <property type="match status" value="1"/>
</dbReference>